<evidence type="ECO:0000256" key="1">
    <source>
        <dbReference type="SAM" id="MobiDB-lite"/>
    </source>
</evidence>
<evidence type="ECO:0000313" key="3">
    <source>
        <dbReference type="EMBL" id="KAF4505260.1"/>
    </source>
</evidence>
<reference evidence="3 4" key="1">
    <citation type="journal article" date="2020" name="Genome Biol. Evol.">
        <title>A new high-quality draft genome assembly of the Chinese cordyceps Ophiocordyceps sinensis.</title>
        <authorList>
            <person name="Shu R."/>
            <person name="Zhang J."/>
            <person name="Meng Q."/>
            <person name="Zhang H."/>
            <person name="Zhou G."/>
            <person name="Li M."/>
            <person name="Wu P."/>
            <person name="Zhao Y."/>
            <person name="Chen C."/>
            <person name="Qin Q."/>
        </authorList>
    </citation>
    <scope>NUCLEOTIDE SEQUENCE [LARGE SCALE GENOMIC DNA]</scope>
    <source>
        <strain evidence="3 4">IOZ07</strain>
    </source>
</reference>
<comment type="caution">
    <text evidence="3">The sequence shown here is derived from an EMBL/GenBank/DDBJ whole genome shotgun (WGS) entry which is preliminary data.</text>
</comment>
<feature type="compositionally biased region" description="Polar residues" evidence="1">
    <location>
        <begin position="429"/>
        <end position="448"/>
    </location>
</feature>
<evidence type="ECO:0008006" key="5">
    <source>
        <dbReference type="Google" id="ProtNLM"/>
    </source>
</evidence>
<proteinExistence type="predicted"/>
<feature type="compositionally biased region" description="Basic and acidic residues" evidence="1">
    <location>
        <begin position="1"/>
        <end position="11"/>
    </location>
</feature>
<keyword evidence="4" id="KW-1185">Reference proteome</keyword>
<feature type="transmembrane region" description="Helical" evidence="2">
    <location>
        <begin position="300"/>
        <end position="324"/>
    </location>
</feature>
<keyword evidence="2" id="KW-0812">Transmembrane</keyword>
<accession>A0A8H4LTH9</accession>
<feature type="transmembrane region" description="Helical" evidence="2">
    <location>
        <begin position="203"/>
        <end position="223"/>
    </location>
</feature>
<dbReference type="AlphaFoldDB" id="A0A8H4LTH9"/>
<feature type="region of interest" description="Disordered" evidence="1">
    <location>
        <begin position="1"/>
        <end position="67"/>
    </location>
</feature>
<feature type="region of interest" description="Disordered" evidence="1">
    <location>
        <begin position="381"/>
        <end position="489"/>
    </location>
</feature>
<dbReference type="EMBL" id="JAAVMX010000008">
    <property type="protein sequence ID" value="KAF4505260.1"/>
    <property type="molecule type" value="Genomic_DNA"/>
</dbReference>
<dbReference type="Proteomes" id="UP000557566">
    <property type="component" value="Unassembled WGS sequence"/>
</dbReference>
<evidence type="ECO:0000256" key="2">
    <source>
        <dbReference type="SAM" id="Phobius"/>
    </source>
</evidence>
<protein>
    <recommendedName>
        <fullName evidence="5">Hyphal anastamosis-8 protein</fullName>
    </recommendedName>
</protein>
<dbReference type="OrthoDB" id="5420724at2759"/>
<feature type="compositionally biased region" description="Low complexity" evidence="1">
    <location>
        <begin position="22"/>
        <end position="32"/>
    </location>
</feature>
<name>A0A8H4LTH9_9HYPO</name>
<sequence length="489" mass="53708">MAVHGPDEKRRPAALNLTPARSISASSTSTDSLKVPPRTPRFAEATSVHSPVDMRSPFADPEKSQVPQLQPGDIGFGYINEPNRESVVVPATPKSPLKSAIKMPGTPARQLSNPLSPTFREEDILEKREQSTDKEQVKDVKMKTRVRMAKFALRGVGFSCSLIILSMLSATFAIFNATKSLPSQSNMPSWAPGTGSKAWPQKLALAMACFSLLVCVFVFVAYCRGGHRRAEKINTYYQMFAVGWFITSLVLWVVTAALLQHAKDRSNNKDMWGWACVDNTRSDVFGQKVDYQLVCRLQNWTLVCIIIEVVVEVVSIALYSFVFYRYYTKRRLFKSMDLRDRARSDLYLAQLRSQSAPNTPGFGGPKSPALSNYAMSPRHPPAAYRNLSDIDESSPFTPGGRVVEPQSQFSKPLPGFKLQPPPTKAPSATPRTNQGAFSQNATPSSDATAQLAPQAAHEPTYDAVPIPGAYVGSSVKSPPPTVSTFGQVR</sequence>
<dbReference type="PANTHER" id="PTHR42069">
    <property type="entry name" value="HYPHAL ANASTAMOSIS-8 PROTEIN"/>
    <property type="match status" value="1"/>
</dbReference>
<evidence type="ECO:0000313" key="4">
    <source>
        <dbReference type="Proteomes" id="UP000557566"/>
    </source>
</evidence>
<feature type="transmembrane region" description="Helical" evidence="2">
    <location>
        <begin position="151"/>
        <end position="175"/>
    </location>
</feature>
<feature type="transmembrane region" description="Helical" evidence="2">
    <location>
        <begin position="235"/>
        <end position="259"/>
    </location>
</feature>
<keyword evidence="2" id="KW-1133">Transmembrane helix</keyword>
<keyword evidence="2" id="KW-0472">Membrane</keyword>
<gene>
    <name evidence="3" type="ORF">G6O67_007226</name>
</gene>
<dbReference type="PANTHER" id="PTHR42069:SF1">
    <property type="entry name" value="MARVEL DOMAIN-CONTAINING PROTEIN"/>
    <property type="match status" value="1"/>
</dbReference>
<organism evidence="3 4">
    <name type="scientific">Ophiocordyceps sinensis</name>
    <dbReference type="NCBI Taxonomy" id="72228"/>
    <lineage>
        <taxon>Eukaryota</taxon>
        <taxon>Fungi</taxon>
        <taxon>Dikarya</taxon>
        <taxon>Ascomycota</taxon>
        <taxon>Pezizomycotina</taxon>
        <taxon>Sordariomycetes</taxon>
        <taxon>Hypocreomycetidae</taxon>
        <taxon>Hypocreales</taxon>
        <taxon>Ophiocordycipitaceae</taxon>
        <taxon>Ophiocordyceps</taxon>
    </lineage>
</organism>